<dbReference type="InterPro" id="IPR011541">
    <property type="entry name" value="Ni/Co_transpt_high_affinity"/>
</dbReference>
<comment type="subcellular location">
    <subcellularLocation>
        <location evidence="8">Cell membrane</location>
        <topology evidence="8">Multi-pass membrane protein</topology>
    </subcellularLocation>
    <subcellularLocation>
        <location evidence="1">Endomembrane system</location>
        <topology evidence="1">Multi-pass membrane protein</topology>
    </subcellularLocation>
</comment>
<keyword evidence="4" id="KW-0533">Nickel</keyword>
<dbReference type="AlphaFoldDB" id="A0A4T0L2K3"/>
<feature type="transmembrane region" description="Helical" evidence="8">
    <location>
        <begin position="82"/>
        <end position="113"/>
    </location>
</feature>
<gene>
    <name evidence="9" type="ORF">E3P90_01912</name>
</gene>
<evidence type="ECO:0000256" key="3">
    <source>
        <dbReference type="ARBA" id="ARBA00022448"/>
    </source>
</evidence>
<evidence type="ECO:0000256" key="4">
    <source>
        <dbReference type="ARBA" id="ARBA00022596"/>
    </source>
</evidence>
<dbReference type="PANTHER" id="PTHR31611:SF0">
    <property type="entry name" value="HIGH-AFFINITY NICKEL TRANSPORT PROTEIN NIC1"/>
    <property type="match status" value="1"/>
</dbReference>
<dbReference type="GO" id="GO:0012505">
    <property type="term" value="C:endomembrane system"/>
    <property type="evidence" value="ECO:0007669"/>
    <property type="project" value="UniProtKB-SubCell"/>
</dbReference>
<dbReference type="Pfam" id="PF03824">
    <property type="entry name" value="NicO"/>
    <property type="match status" value="1"/>
</dbReference>
<evidence type="ECO:0000256" key="5">
    <source>
        <dbReference type="ARBA" id="ARBA00022692"/>
    </source>
</evidence>
<evidence type="ECO:0000256" key="8">
    <source>
        <dbReference type="RuleBase" id="RU362101"/>
    </source>
</evidence>
<keyword evidence="6 8" id="KW-1133">Transmembrane helix</keyword>
<keyword evidence="3 8" id="KW-0813">Transport</keyword>
<dbReference type="InterPro" id="IPR004688">
    <property type="entry name" value="Ni/Co_transpt"/>
</dbReference>
<dbReference type="PANTHER" id="PTHR31611">
    <property type="entry name" value="HIGH-AFFINITY NICKEL TRANSPORT PROTEIN NIC1"/>
    <property type="match status" value="1"/>
</dbReference>
<evidence type="ECO:0000256" key="1">
    <source>
        <dbReference type="ARBA" id="ARBA00004127"/>
    </source>
</evidence>
<feature type="transmembrane region" description="Helical" evidence="8">
    <location>
        <begin position="125"/>
        <end position="147"/>
    </location>
</feature>
<dbReference type="Proteomes" id="UP000306954">
    <property type="component" value="Unassembled WGS sequence"/>
</dbReference>
<feature type="transmembrane region" description="Helical" evidence="8">
    <location>
        <begin position="193"/>
        <end position="218"/>
    </location>
</feature>
<dbReference type="GO" id="GO:0015099">
    <property type="term" value="F:nickel cation transmembrane transporter activity"/>
    <property type="evidence" value="ECO:0007669"/>
    <property type="project" value="UniProtKB-UniRule"/>
</dbReference>
<name>A0A4T0L2K3_WALIC</name>
<accession>A0A4T0L2K3</accession>
<feature type="transmembrane region" description="Helical" evidence="8">
    <location>
        <begin position="230"/>
        <end position="255"/>
    </location>
</feature>
<keyword evidence="5 8" id="KW-0812">Transmembrane</keyword>
<evidence type="ECO:0000313" key="9">
    <source>
        <dbReference type="EMBL" id="TIB12778.1"/>
    </source>
</evidence>
<evidence type="ECO:0000256" key="2">
    <source>
        <dbReference type="ARBA" id="ARBA00010892"/>
    </source>
</evidence>
<dbReference type="OrthoDB" id="5197598at2759"/>
<evidence type="ECO:0000256" key="7">
    <source>
        <dbReference type="ARBA" id="ARBA00023136"/>
    </source>
</evidence>
<sequence>MSLTTMQMPKCKTTILTRAVILIAALALLNGALWIVTALCFSDRLLSLALLAWTLGLRHGLDSDHIASIDNSVRKLTARNGIYPVTVGFFFAAGHSTVVLIVTIALVAGAQVYDNLNTLEQLGGVVGSVISTAFLMLLGVTNSFTLWQAIQSRKEMQFTDTTHEDGNLQPKSPSFLSRLFSPLLNWVDRPSKLYVIGCLFSLGFDTTSSMVLLSVSALAAEEVQKPYSILLFPLLFASGMILVDSLDNVMMLYLYTPRTDWRRESHFKLEFGEGKNSATDRDETASLIDSVSEGSRETQIQNTEYSGLNCHDRQQKMLDLNKSTILITALSVCVALG</sequence>
<dbReference type="GO" id="GO:0005886">
    <property type="term" value="C:plasma membrane"/>
    <property type="evidence" value="ECO:0007669"/>
    <property type="project" value="UniProtKB-SubCell"/>
</dbReference>
<comment type="caution">
    <text evidence="9">The sequence shown here is derived from an EMBL/GenBank/DDBJ whole genome shotgun (WGS) entry which is preliminary data.</text>
</comment>
<evidence type="ECO:0000256" key="6">
    <source>
        <dbReference type="ARBA" id="ARBA00022989"/>
    </source>
</evidence>
<proteinExistence type="inferred from homology"/>
<keyword evidence="7 8" id="KW-0472">Membrane</keyword>
<evidence type="ECO:0000313" key="10">
    <source>
        <dbReference type="Proteomes" id="UP000306954"/>
    </source>
</evidence>
<organism evidence="9 10">
    <name type="scientific">Wallemia ichthyophaga</name>
    <dbReference type="NCBI Taxonomy" id="245174"/>
    <lineage>
        <taxon>Eukaryota</taxon>
        <taxon>Fungi</taxon>
        <taxon>Dikarya</taxon>
        <taxon>Basidiomycota</taxon>
        <taxon>Wallemiomycotina</taxon>
        <taxon>Wallemiomycetes</taxon>
        <taxon>Wallemiales</taxon>
        <taxon>Wallemiaceae</taxon>
        <taxon>Wallemia</taxon>
    </lineage>
</organism>
<reference evidence="9 10" key="1">
    <citation type="submission" date="2019-03" db="EMBL/GenBank/DDBJ databases">
        <title>Sequencing 23 genomes of Wallemia ichthyophaga.</title>
        <authorList>
            <person name="Gostincar C."/>
        </authorList>
    </citation>
    <scope>NUCLEOTIDE SEQUENCE [LARGE SCALE GENOMIC DNA]</scope>
    <source>
        <strain evidence="9 10">EXF-8621</strain>
    </source>
</reference>
<feature type="transmembrane region" description="Helical" evidence="8">
    <location>
        <begin position="20"/>
        <end position="39"/>
    </location>
</feature>
<dbReference type="EMBL" id="SPOF01000017">
    <property type="protein sequence ID" value="TIB12778.1"/>
    <property type="molecule type" value="Genomic_DNA"/>
</dbReference>
<comment type="similarity">
    <text evidence="2 8">Belongs to the NiCoT transporter (TC 2.A.52) family.</text>
</comment>
<protein>
    <recommendedName>
        <fullName evidence="8">Nickel/cobalt efflux system</fullName>
    </recommendedName>
</protein>